<reference evidence="10 11" key="1">
    <citation type="submission" date="2020-08" db="EMBL/GenBank/DDBJ databases">
        <title>Novel species isolated from subtropical streams in China.</title>
        <authorList>
            <person name="Lu H."/>
        </authorList>
    </citation>
    <scope>NUCLEOTIDE SEQUENCE [LARGE SCALE GENOMIC DNA]</scope>
    <source>
        <strain evidence="10 11">CY18W</strain>
    </source>
</reference>
<evidence type="ECO:0000256" key="4">
    <source>
        <dbReference type="ARBA" id="ARBA00022452"/>
    </source>
</evidence>
<dbReference type="PANTHER" id="PTHR30026">
    <property type="entry name" value="OUTER MEMBRANE PROTEIN TOLC"/>
    <property type="match status" value="1"/>
</dbReference>
<feature type="signal peptide" evidence="9">
    <location>
        <begin position="1"/>
        <end position="27"/>
    </location>
</feature>
<dbReference type="PANTHER" id="PTHR30026:SF20">
    <property type="entry name" value="OUTER MEMBRANE PROTEIN TOLC"/>
    <property type="match status" value="1"/>
</dbReference>
<dbReference type="RefSeq" id="WP_186947917.1">
    <property type="nucleotide sequence ID" value="NZ_JACOGF010000006.1"/>
</dbReference>
<dbReference type="Pfam" id="PF02321">
    <property type="entry name" value="OEP"/>
    <property type="match status" value="2"/>
</dbReference>
<name>A0ABR6ZS36_9BURK</name>
<dbReference type="Gene3D" id="1.20.1600.10">
    <property type="entry name" value="Outer membrane efflux proteins (OEP)"/>
    <property type="match status" value="1"/>
</dbReference>
<evidence type="ECO:0000256" key="7">
    <source>
        <dbReference type="ARBA" id="ARBA00023237"/>
    </source>
</evidence>
<keyword evidence="3" id="KW-0813">Transport</keyword>
<comment type="subcellular location">
    <subcellularLocation>
        <location evidence="1">Cell outer membrane</location>
    </subcellularLocation>
</comment>
<evidence type="ECO:0000256" key="5">
    <source>
        <dbReference type="ARBA" id="ARBA00022692"/>
    </source>
</evidence>
<comment type="similarity">
    <text evidence="2">Belongs to the outer membrane factor (OMF) (TC 1.B.17) family.</text>
</comment>
<evidence type="ECO:0000256" key="2">
    <source>
        <dbReference type="ARBA" id="ARBA00007613"/>
    </source>
</evidence>
<protein>
    <submittedName>
        <fullName evidence="10">TolC family outer membrane protein</fullName>
    </submittedName>
</protein>
<keyword evidence="8" id="KW-0175">Coiled coil</keyword>
<proteinExistence type="inferred from homology"/>
<dbReference type="InterPro" id="IPR010130">
    <property type="entry name" value="T1SS_OMP_TolC"/>
</dbReference>
<feature type="chain" id="PRO_5045165003" evidence="9">
    <location>
        <begin position="28"/>
        <end position="456"/>
    </location>
</feature>
<keyword evidence="11" id="KW-1185">Reference proteome</keyword>
<keyword evidence="6" id="KW-0472">Membrane</keyword>
<dbReference type="InterPro" id="IPR003423">
    <property type="entry name" value="OMP_efflux"/>
</dbReference>
<dbReference type="EMBL" id="JACOGF010000006">
    <property type="protein sequence ID" value="MBC3918679.1"/>
    <property type="molecule type" value="Genomic_DNA"/>
</dbReference>
<keyword evidence="7" id="KW-0998">Cell outer membrane</keyword>
<accession>A0ABR6ZS36</accession>
<dbReference type="Proteomes" id="UP000650424">
    <property type="component" value="Unassembled WGS sequence"/>
</dbReference>
<keyword evidence="4" id="KW-1134">Transmembrane beta strand</keyword>
<keyword evidence="5" id="KW-0812">Transmembrane</keyword>
<dbReference type="InterPro" id="IPR051906">
    <property type="entry name" value="TolC-like"/>
</dbReference>
<evidence type="ECO:0000256" key="3">
    <source>
        <dbReference type="ARBA" id="ARBA00022448"/>
    </source>
</evidence>
<evidence type="ECO:0000256" key="6">
    <source>
        <dbReference type="ARBA" id="ARBA00023136"/>
    </source>
</evidence>
<evidence type="ECO:0000313" key="11">
    <source>
        <dbReference type="Proteomes" id="UP000650424"/>
    </source>
</evidence>
<gene>
    <name evidence="10" type="ORF">H8L32_14390</name>
</gene>
<dbReference type="NCBIfam" id="TIGR01844">
    <property type="entry name" value="type_I_sec_TolC"/>
    <property type="match status" value="1"/>
</dbReference>
<evidence type="ECO:0000256" key="9">
    <source>
        <dbReference type="SAM" id="SignalP"/>
    </source>
</evidence>
<evidence type="ECO:0000256" key="1">
    <source>
        <dbReference type="ARBA" id="ARBA00004442"/>
    </source>
</evidence>
<sequence length="456" mass="50043">MTTSRMRLKLVAVACGICLLSSGSASALGLMQAYESALVNDPSYRSAVSENIAGKEFRKIGRAGLLPTIQYNYGTAKNKAEITQPNPYLVLQPNVPTITSDYDYTSLTNTLSLRQTLFSLDTTARYRQGIAQTNYSDAIFNARSKELVIRLVAAYADAKYAEDQLDLFRAQREAYAEQKRINERMFSKGEGTRTDVLETQAKLDVAEAQVIEAQDNLLTARNTLAAITGTEVTQLDGLRPDFRIMSVAPASFDEWMNIANETNPEIIAAKYSVEAAEEEINKAKAGHTPRLELNASYNRAISDSLVNRSQDQTVKSIGVQLVIPLYAGGYVNAISNQAVANRDKARSDLDGTRNRISIELRKQFNAMQTGVTKIDALQKSVNSATLLVEATKQSVKGGVRINLDVLSAEQQLVAAKRDLAQAKYTYLISFLKLRVAAGNLTIDDVKTVSGYFSPFS</sequence>
<feature type="coiled-coil region" evidence="8">
    <location>
        <begin position="196"/>
        <end position="223"/>
    </location>
</feature>
<organism evidence="10 11">
    <name type="scientific">Undibacterium hunanense</name>
    <dbReference type="NCBI Taxonomy" id="2762292"/>
    <lineage>
        <taxon>Bacteria</taxon>
        <taxon>Pseudomonadati</taxon>
        <taxon>Pseudomonadota</taxon>
        <taxon>Betaproteobacteria</taxon>
        <taxon>Burkholderiales</taxon>
        <taxon>Oxalobacteraceae</taxon>
        <taxon>Undibacterium</taxon>
    </lineage>
</organism>
<evidence type="ECO:0000256" key="8">
    <source>
        <dbReference type="SAM" id="Coils"/>
    </source>
</evidence>
<comment type="caution">
    <text evidence="10">The sequence shown here is derived from an EMBL/GenBank/DDBJ whole genome shotgun (WGS) entry which is preliminary data.</text>
</comment>
<keyword evidence="9" id="KW-0732">Signal</keyword>
<evidence type="ECO:0000313" key="10">
    <source>
        <dbReference type="EMBL" id="MBC3918679.1"/>
    </source>
</evidence>
<dbReference type="SUPFAM" id="SSF56954">
    <property type="entry name" value="Outer membrane efflux proteins (OEP)"/>
    <property type="match status" value="1"/>
</dbReference>